<sequence length="201" mass="21883">MRDLDNGIEHGFKHPGADIETYEIPRDELTKGEHIFPAALEPYETQVSAMLSCCDTIAKDLLSAVLSLLDNKPKVNLIPKGESDSGLKLCLMSGTVSPGQVTAEAHTDMGLLTMVFSDLTSLELDMNTGKGVEDIKKEDGERQWALVEQIGNFVLVNVGNTLQAHTDGSLYSPLHRVVQPNLPPPAGTPITIYFLRPENTV</sequence>
<dbReference type="HOGENOM" id="CLU_1360400_0_0_1"/>
<gene>
    <name evidence="2" type="ORF">UCREL1_2483</name>
</gene>
<dbReference type="OrthoDB" id="288590at2759"/>
<dbReference type="Proteomes" id="UP000012174">
    <property type="component" value="Unassembled WGS sequence"/>
</dbReference>
<feature type="domain" description="Isopenicillin N synthase-like Fe(2+) 2OG dioxygenase" evidence="1">
    <location>
        <begin position="102"/>
        <end position="180"/>
    </location>
</feature>
<evidence type="ECO:0000313" key="2">
    <source>
        <dbReference type="EMBL" id="EMR70478.1"/>
    </source>
</evidence>
<evidence type="ECO:0000259" key="1">
    <source>
        <dbReference type="Pfam" id="PF03171"/>
    </source>
</evidence>
<dbReference type="Pfam" id="PF03171">
    <property type="entry name" value="2OG-FeII_Oxy"/>
    <property type="match status" value="1"/>
</dbReference>
<dbReference type="Gene3D" id="2.60.120.330">
    <property type="entry name" value="B-lactam Antibiotic, Isopenicillin N Synthase, Chain"/>
    <property type="match status" value="1"/>
</dbReference>
<accession>M7T0W3</accession>
<protein>
    <submittedName>
        <fullName evidence="2">Putative 2og-fe oxygenase family protein</fullName>
    </submittedName>
</protein>
<dbReference type="AlphaFoldDB" id="M7T0W3"/>
<name>M7T0W3_EUTLA</name>
<dbReference type="EMBL" id="KB705854">
    <property type="protein sequence ID" value="EMR70478.1"/>
    <property type="molecule type" value="Genomic_DNA"/>
</dbReference>
<dbReference type="SUPFAM" id="SSF51197">
    <property type="entry name" value="Clavaminate synthase-like"/>
    <property type="match status" value="1"/>
</dbReference>
<dbReference type="InterPro" id="IPR027443">
    <property type="entry name" value="IPNS-like_sf"/>
</dbReference>
<organism evidence="2 3">
    <name type="scientific">Eutypa lata (strain UCR-EL1)</name>
    <name type="common">Grapevine dieback disease fungus</name>
    <name type="synonym">Eutypa armeniacae</name>
    <dbReference type="NCBI Taxonomy" id="1287681"/>
    <lineage>
        <taxon>Eukaryota</taxon>
        <taxon>Fungi</taxon>
        <taxon>Dikarya</taxon>
        <taxon>Ascomycota</taxon>
        <taxon>Pezizomycotina</taxon>
        <taxon>Sordariomycetes</taxon>
        <taxon>Xylariomycetidae</taxon>
        <taxon>Xylariales</taxon>
        <taxon>Diatrypaceae</taxon>
        <taxon>Eutypa</taxon>
    </lineage>
</organism>
<proteinExistence type="predicted"/>
<dbReference type="KEGG" id="ela:UCREL1_2483"/>
<keyword evidence="3" id="KW-1185">Reference proteome</keyword>
<dbReference type="InterPro" id="IPR044861">
    <property type="entry name" value="IPNS-like_FE2OG_OXY"/>
</dbReference>
<evidence type="ECO:0000313" key="3">
    <source>
        <dbReference type="Proteomes" id="UP000012174"/>
    </source>
</evidence>
<reference evidence="3" key="1">
    <citation type="journal article" date="2013" name="Genome Announc.">
        <title>Draft genome sequence of the grapevine dieback fungus Eutypa lata UCR-EL1.</title>
        <authorList>
            <person name="Blanco-Ulate B."/>
            <person name="Rolshausen P.E."/>
            <person name="Cantu D."/>
        </authorList>
    </citation>
    <scope>NUCLEOTIDE SEQUENCE [LARGE SCALE GENOMIC DNA]</scope>
    <source>
        <strain evidence="3">UCR-EL1</strain>
    </source>
</reference>